<comment type="caution">
    <text evidence="4">The sequence shown here is derived from an EMBL/GenBank/DDBJ whole genome shotgun (WGS) entry which is preliminary data.</text>
</comment>
<dbReference type="InterPro" id="IPR013196">
    <property type="entry name" value="HTH_11"/>
</dbReference>
<reference evidence="4 5" key="1">
    <citation type="submission" date="2020-12" db="EMBL/GenBank/DDBJ databases">
        <title>Vagococcus allomyrinae sp. nov. and Enterococcus lavae sp. nov., isolated from the larvae of Allomyrina dichotoma.</title>
        <authorList>
            <person name="Lee S.D."/>
        </authorList>
    </citation>
    <scope>NUCLEOTIDE SEQUENCE [LARGE SCALE GENOMIC DNA]</scope>
    <source>
        <strain evidence="4 5">BWM-S5</strain>
    </source>
</reference>
<dbReference type="InterPro" id="IPR057727">
    <property type="entry name" value="WCX_dom"/>
</dbReference>
<proteinExistence type="predicted"/>
<dbReference type="Pfam" id="PF08279">
    <property type="entry name" value="HTH_11"/>
    <property type="match status" value="1"/>
</dbReference>
<dbReference type="PROSITE" id="PS52050">
    <property type="entry name" value="WYL"/>
    <property type="match status" value="1"/>
</dbReference>
<dbReference type="InterPro" id="IPR036390">
    <property type="entry name" value="WH_DNA-bd_sf"/>
</dbReference>
<dbReference type="Proteomes" id="UP000673375">
    <property type="component" value="Unassembled WGS sequence"/>
</dbReference>
<dbReference type="InterPro" id="IPR036388">
    <property type="entry name" value="WH-like_DNA-bd_sf"/>
</dbReference>
<protein>
    <submittedName>
        <fullName evidence="4">WYL domain-containing protein</fullName>
    </submittedName>
</protein>
<dbReference type="Pfam" id="PF13280">
    <property type="entry name" value="WYL"/>
    <property type="match status" value="1"/>
</dbReference>
<dbReference type="Pfam" id="PF25583">
    <property type="entry name" value="WCX"/>
    <property type="match status" value="1"/>
</dbReference>
<dbReference type="PANTHER" id="PTHR34580">
    <property type="match status" value="1"/>
</dbReference>
<feature type="domain" description="Helix-turn-helix type 11" evidence="1">
    <location>
        <begin position="10"/>
        <end position="59"/>
    </location>
</feature>
<dbReference type="RefSeq" id="WP_209558385.1">
    <property type="nucleotide sequence ID" value="NZ_JAEDXU010000008.1"/>
</dbReference>
<evidence type="ECO:0000259" key="1">
    <source>
        <dbReference type="Pfam" id="PF08279"/>
    </source>
</evidence>
<dbReference type="PANTHER" id="PTHR34580:SF9">
    <property type="entry name" value="SLL5097 PROTEIN"/>
    <property type="match status" value="1"/>
</dbReference>
<dbReference type="Gene3D" id="1.10.10.10">
    <property type="entry name" value="Winged helix-like DNA-binding domain superfamily/Winged helix DNA-binding domain"/>
    <property type="match status" value="1"/>
</dbReference>
<evidence type="ECO:0000259" key="2">
    <source>
        <dbReference type="Pfam" id="PF13280"/>
    </source>
</evidence>
<name>A0ABS4CLZ0_9ENTE</name>
<organism evidence="4 5">
    <name type="scientific">Enterococcus larvae</name>
    <dbReference type="NCBI Taxonomy" id="2794352"/>
    <lineage>
        <taxon>Bacteria</taxon>
        <taxon>Bacillati</taxon>
        <taxon>Bacillota</taxon>
        <taxon>Bacilli</taxon>
        <taxon>Lactobacillales</taxon>
        <taxon>Enterococcaceae</taxon>
        <taxon>Enterococcus</taxon>
    </lineage>
</organism>
<dbReference type="InterPro" id="IPR051534">
    <property type="entry name" value="CBASS_pafABC_assoc_protein"/>
</dbReference>
<dbReference type="EMBL" id="JAEDXU010000008">
    <property type="protein sequence ID" value="MBP1047609.1"/>
    <property type="molecule type" value="Genomic_DNA"/>
</dbReference>
<evidence type="ECO:0000313" key="4">
    <source>
        <dbReference type="EMBL" id="MBP1047609.1"/>
    </source>
</evidence>
<feature type="domain" description="WCX" evidence="3">
    <location>
        <begin position="228"/>
        <end position="305"/>
    </location>
</feature>
<gene>
    <name evidence="4" type="ORF">I6N96_15080</name>
</gene>
<feature type="domain" description="WYL" evidence="2">
    <location>
        <begin position="139"/>
        <end position="205"/>
    </location>
</feature>
<keyword evidence="5" id="KW-1185">Reference proteome</keyword>
<evidence type="ECO:0000313" key="5">
    <source>
        <dbReference type="Proteomes" id="UP000673375"/>
    </source>
</evidence>
<dbReference type="InterPro" id="IPR026881">
    <property type="entry name" value="WYL_dom"/>
</dbReference>
<evidence type="ECO:0000259" key="3">
    <source>
        <dbReference type="Pfam" id="PF25583"/>
    </source>
</evidence>
<dbReference type="SUPFAM" id="SSF46785">
    <property type="entry name" value="Winged helix' DNA-binding domain"/>
    <property type="match status" value="1"/>
</dbReference>
<accession>A0ABS4CLZ0</accession>
<sequence length="309" mass="35881">MKKEQILYEMMWYVQNKKEFTAQELADRFHLSIRSVYRYITDLADLGLYVESKKGRNGGFTVLANQVLPPVLFTEDEITALYFAIQSLQNFEEFPFQMNTVTAGEKLLAVVPAKLKEKLLHLEDHFQLSAPKQIVENSYLSELMRAAMDQVEIEIVYQSPKRRSIKKLEPIGIYASNGFWYLFAFDPESKETRHYRADRIQQVTILQERNKTETTLAELNEEFIPKDPLKMVVKLTEKGVKQCMENRYLYKGIVPTENGGRLELMVARRDISYTATCLLLLGKEAQVVEPPELIAHLQERVQEIADLYL</sequence>